<dbReference type="Gene3D" id="3.90.1300.10">
    <property type="entry name" value="Amidase signature (AS) domain"/>
    <property type="match status" value="1"/>
</dbReference>
<dbReference type="InterPro" id="IPR023631">
    <property type="entry name" value="Amidase_dom"/>
</dbReference>
<comment type="caution">
    <text evidence="2">The sequence shown here is derived from an EMBL/GenBank/DDBJ whole genome shotgun (WGS) entry which is preliminary data.</text>
</comment>
<dbReference type="OrthoDB" id="9811471at2"/>
<name>A0A4Q0XEZ8_9FLAO</name>
<protein>
    <submittedName>
        <fullName evidence="2">Amidase</fullName>
    </submittedName>
</protein>
<dbReference type="EMBL" id="SDDZ01000008">
    <property type="protein sequence ID" value="RXJ46138.1"/>
    <property type="molecule type" value="Genomic_DNA"/>
</dbReference>
<proteinExistence type="predicted"/>
<evidence type="ECO:0000259" key="1">
    <source>
        <dbReference type="Pfam" id="PF01425"/>
    </source>
</evidence>
<sequence>MKPFLFCITFMMVCSCKNSEKKVEETKKSSTDISAISAKEFTEFKVLDSKFIDNSKLWESFEKELSDFTEERYNALKPFVLEQDIPTLQQHIQDGKLTYENLTKFYLYRIRAFDRENDLSLNAVISLNPNVISEAKQKDVDFKNKMRKHPIFGMPILLKDNINAVDMPTTSGAVAFQNNNTNDAFIVERLKEQGALILGKANLSEWAYFFCGDCPSGYSAIGGQTLNPYGRKIMDTGGSSSGSGVAVAANFCVAAVGTETSGSILSPASQNSGVGLKPTIGLLSRSGIVPISSTLDTPGPMAKNVTDTAILLDAMLGFDDRDPKSVKRHLENTSYYENNFKVNELKGKRFGVFTTLLEDSLYVRAIEDLKYEGAIIIEIEPEKIELPDFLRLLNLDMKKDFPSYINTSGDSKLAVRSVEDVMAFNKKDSAATMPYGQSLFAGIVADSATDEEFESIKNTLKTNGKLFFDTPFNRENLNGILSINNYHAGFAAVAEYPAITVPMGYTDSGAPKGLTFIGRPWTEAFLLSWAYTYEQASKRRMAPEKYN</sequence>
<dbReference type="Pfam" id="PF01425">
    <property type="entry name" value="Amidase"/>
    <property type="match status" value="1"/>
</dbReference>
<feature type="domain" description="Amidase" evidence="1">
    <location>
        <begin position="103"/>
        <end position="385"/>
    </location>
</feature>
<dbReference type="AlphaFoldDB" id="A0A4Q0XEZ8"/>
<organism evidence="2 3">
    <name type="scientific">Gelidibacter gilvus</name>
    <dbReference type="NCBI Taxonomy" id="59602"/>
    <lineage>
        <taxon>Bacteria</taxon>
        <taxon>Pseudomonadati</taxon>
        <taxon>Bacteroidota</taxon>
        <taxon>Flavobacteriia</taxon>
        <taxon>Flavobacteriales</taxon>
        <taxon>Flavobacteriaceae</taxon>
        <taxon>Gelidibacter</taxon>
    </lineage>
</organism>
<dbReference type="PROSITE" id="PS51257">
    <property type="entry name" value="PROKAR_LIPOPROTEIN"/>
    <property type="match status" value="1"/>
</dbReference>
<dbReference type="InterPro" id="IPR036928">
    <property type="entry name" value="AS_sf"/>
</dbReference>
<dbReference type="PANTHER" id="PTHR42678:SF34">
    <property type="entry name" value="OS04G0183300 PROTEIN"/>
    <property type="match status" value="1"/>
</dbReference>
<accession>A0A4Q0XEZ8</accession>
<dbReference type="RefSeq" id="WP_129018067.1">
    <property type="nucleotide sequence ID" value="NZ_SDDZ01000008.1"/>
</dbReference>
<dbReference type="PANTHER" id="PTHR42678">
    <property type="entry name" value="AMIDASE"/>
    <property type="match status" value="1"/>
</dbReference>
<gene>
    <name evidence="2" type="ORF">ESZ48_13685</name>
</gene>
<dbReference type="SUPFAM" id="SSF75304">
    <property type="entry name" value="Amidase signature (AS) enzymes"/>
    <property type="match status" value="1"/>
</dbReference>
<evidence type="ECO:0000313" key="3">
    <source>
        <dbReference type="Proteomes" id="UP000289792"/>
    </source>
</evidence>
<dbReference type="Proteomes" id="UP000289792">
    <property type="component" value="Unassembled WGS sequence"/>
</dbReference>
<evidence type="ECO:0000313" key="2">
    <source>
        <dbReference type="EMBL" id="RXJ46138.1"/>
    </source>
</evidence>
<reference evidence="2 3" key="1">
    <citation type="submission" date="2019-01" db="EMBL/GenBank/DDBJ databases">
        <title>Genome sequence of the Antarctic species Gelidibacter gilvus ACAM 158(T).</title>
        <authorList>
            <person name="Bowman J.P."/>
        </authorList>
    </citation>
    <scope>NUCLEOTIDE SEQUENCE [LARGE SCALE GENOMIC DNA]</scope>
    <source>
        <strain evidence="2 3">IC158</strain>
    </source>
</reference>
<keyword evidence="3" id="KW-1185">Reference proteome</keyword>